<name>A0A840Q9Y5_9PSEU</name>
<evidence type="ECO:0000256" key="2">
    <source>
        <dbReference type="ARBA" id="ARBA00022448"/>
    </source>
</evidence>
<dbReference type="PANTHER" id="PTHR43335">
    <property type="entry name" value="ABC TRANSPORTER, ATP-BINDING PROTEIN"/>
    <property type="match status" value="1"/>
</dbReference>
<dbReference type="SUPFAM" id="SSF53474">
    <property type="entry name" value="alpha/beta-Hydrolases"/>
    <property type="match status" value="1"/>
</dbReference>
<evidence type="ECO:0000313" key="9">
    <source>
        <dbReference type="Proteomes" id="UP000584374"/>
    </source>
</evidence>
<dbReference type="EMBL" id="JACHIW010000001">
    <property type="protein sequence ID" value="MBB5156551.1"/>
    <property type="molecule type" value="Genomic_DNA"/>
</dbReference>
<dbReference type="InterPro" id="IPR008979">
    <property type="entry name" value="Galactose-bd-like_sf"/>
</dbReference>
<evidence type="ECO:0000256" key="6">
    <source>
        <dbReference type="SAM" id="Phobius"/>
    </source>
</evidence>
<dbReference type="Gene3D" id="2.60.120.260">
    <property type="entry name" value="Galactose-binding domain-like"/>
    <property type="match status" value="1"/>
</dbReference>
<dbReference type="RefSeq" id="WP_312864329.1">
    <property type="nucleotide sequence ID" value="NZ_JACHIW010000001.1"/>
</dbReference>
<dbReference type="PANTHER" id="PTHR43335:SF4">
    <property type="entry name" value="ABC TRANSPORTER, ATP-BINDING PROTEIN"/>
    <property type="match status" value="1"/>
</dbReference>
<evidence type="ECO:0000313" key="8">
    <source>
        <dbReference type="EMBL" id="MBB5156551.1"/>
    </source>
</evidence>
<evidence type="ECO:0000256" key="5">
    <source>
        <dbReference type="ARBA" id="ARBA00022840"/>
    </source>
</evidence>
<evidence type="ECO:0000256" key="1">
    <source>
        <dbReference type="ARBA" id="ARBA00005417"/>
    </source>
</evidence>
<evidence type="ECO:0000256" key="4">
    <source>
        <dbReference type="ARBA" id="ARBA00022801"/>
    </source>
</evidence>
<feature type="transmembrane region" description="Helical" evidence="6">
    <location>
        <begin position="601"/>
        <end position="623"/>
    </location>
</feature>
<keyword evidence="2" id="KW-0813">Transport</keyword>
<dbReference type="GO" id="GO:0016887">
    <property type="term" value="F:ATP hydrolysis activity"/>
    <property type="evidence" value="ECO:0007669"/>
    <property type="project" value="InterPro"/>
</dbReference>
<dbReference type="Pfam" id="PF02129">
    <property type="entry name" value="Peptidase_S15"/>
    <property type="match status" value="1"/>
</dbReference>
<keyword evidence="6" id="KW-1133">Transmembrane helix</keyword>
<keyword evidence="6" id="KW-0812">Transmembrane</keyword>
<dbReference type="GO" id="GO:0008239">
    <property type="term" value="F:dipeptidyl-peptidase activity"/>
    <property type="evidence" value="ECO:0007669"/>
    <property type="project" value="InterPro"/>
</dbReference>
<dbReference type="SMART" id="SM00382">
    <property type="entry name" value="AAA"/>
    <property type="match status" value="1"/>
</dbReference>
<gene>
    <name evidence="8" type="ORF">BJ970_004085</name>
</gene>
<dbReference type="AlphaFoldDB" id="A0A840Q9Y5"/>
<dbReference type="InterPro" id="IPR027417">
    <property type="entry name" value="P-loop_NTPase"/>
</dbReference>
<dbReference type="Gene3D" id="3.40.50.1820">
    <property type="entry name" value="alpha/beta hydrolase"/>
    <property type="match status" value="1"/>
</dbReference>
<keyword evidence="9" id="KW-1185">Reference proteome</keyword>
<evidence type="ECO:0000256" key="3">
    <source>
        <dbReference type="ARBA" id="ARBA00022741"/>
    </source>
</evidence>
<dbReference type="Pfam" id="PF08530">
    <property type="entry name" value="PepX_C"/>
    <property type="match status" value="1"/>
</dbReference>
<dbReference type="InterPro" id="IPR013736">
    <property type="entry name" value="Xaa-Pro_dipept_C"/>
</dbReference>
<organism evidence="8 9">
    <name type="scientific">Saccharopolyspora phatthalungensis</name>
    <dbReference type="NCBI Taxonomy" id="664693"/>
    <lineage>
        <taxon>Bacteria</taxon>
        <taxon>Bacillati</taxon>
        <taxon>Actinomycetota</taxon>
        <taxon>Actinomycetes</taxon>
        <taxon>Pseudonocardiales</taxon>
        <taxon>Pseudonocardiaceae</taxon>
        <taxon>Saccharopolyspora</taxon>
    </lineage>
</organism>
<dbReference type="SUPFAM" id="SSF49785">
    <property type="entry name" value="Galactose-binding domain-like"/>
    <property type="match status" value="1"/>
</dbReference>
<dbReference type="Gene3D" id="3.40.50.300">
    <property type="entry name" value="P-loop containing nucleotide triphosphate hydrolases"/>
    <property type="match status" value="1"/>
</dbReference>
<accession>A0A840Q9Y5</accession>
<dbReference type="InterPro" id="IPR003593">
    <property type="entry name" value="AAA+_ATPase"/>
</dbReference>
<dbReference type="SUPFAM" id="SSF52540">
    <property type="entry name" value="P-loop containing nucleoside triphosphate hydrolases"/>
    <property type="match status" value="1"/>
</dbReference>
<dbReference type="InterPro" id="IPR017871">
    <property type="entry name" value="ABC_transporter-like_CS"/>
</dbReference>
<proteinExistence type="inferred from homology"/>
<keyword evidence="4" id="KW-0378">Hydrolase</keyword>
<dbReference type="GO" id="GO:0005524">
    <property type="term" value="F:ATP binding"/>
    <property type="evidence" value="ECO:0007669"/>
    <property type="project" value="UniProtKB-KW"/>
</dbReference>
<dbReference type="Pfam" id="PF00005">
    <property type="entry name" value="ABC_tran"/>
    <property type="match status" value="1"/>
</dbReference>
<dbReference type="Proteomes" id="UP000584374">
    <property type="component" value="Unassembled WGS sequence"/>
</dbReference>
<comment type="similarity">
    <text evidence="1">Belongs to the ABC transporter superfamily.</text>
</comment>
<comment type="caution">
    <text evidence="8">The sequence shown here is derived from an EMBL/GenBank/DDBJ whole genome shotgun (WGS) entry which is preliminary data.</text>
</comment>
<feature type="domain" description="ABC transporter" evidence="7">
    <location>
        <begin position="643"/>
        <end position="871"/>
    </location>
</feature>
<dbReference type="InterPro" id="IPR029058">
    <property type="entry name" value="AB_hydrolase_fold"/>
</dbReference>
<evidence type="ECO:0000259" key="7">
    <source>
        <dbReference type="PROSITE" id="PS50893"/>
    </source>
</evidence>
<reference evidence="8 9" key="1">
    <citation type="submission" date="2020-08" db="EMBL/GenBank/DDBJ databases">
        <title>Sequencing the genomes of 1000 actinobacteria strains.</title>
        <authorList>
            <person name="Klenk H.-P."/>
        </authorList>
    </citation>
    <scope>NUCLEOTIDE SEQUENCE [LARGE SCALE GENOMIC DNA]</scope>
    <source>
        <strain evidence="8 9">DSM 45584</strain>
    </source>
</reference>
<keyword evidence="3" id="KW-0547">Nucleotide-binding</keyword>
<dbReference type="InterPro" id="IPR000383">
    <property type="entry name" value="Xaa-Pro-like_dom"/>
</dbReference>
<keyword evidence="5 8" id="KW-0067">ATP-binding</keyword>
<keyword evidence="6" id="KW-0472">Membrane</keyword>
<protein>
    <submittedName>
        <fullName evidence="8">ABC-2 type transport system ATP-binding protein</fullName>
    </submittedName>
</protein>
<dbReference type="PROSITE" id="PS00211">
    <property type="entry name" value="ABC_TRANSPORTER_1"/>
    <property type="match status" value="1"/>
</dbReference>
<sequence>MSASPRRRKGLVLIALSCIALVVLGAFLWSGNERPAAAPEPPREALLDVLDGPSGSERVQIDVTLFAPADTPAPAVLLAHGFGGSKDDTAAQAQELVRRGFTVLTYSSRGFGRSTGKIALNDPDYEVADAHQLLDWLARQPEVLRDRDGDPRVGVTGDSYGGALSLLLAGTDPRVDAIAPVMTYNDLGQALLPNAASVDRVGGDTPAHGAFGDQGVFKQAWTGLLFSAGSSPVQRTDQRSQAFPRTDGGSGFRNESANQPLTCGNFTPQVCAAYAEVAQTGRAGSATLELLNRVSPKTVTANIKVPTLLVQGERDTLFGLDQSDANARQIAAAGGKVKTIWFAGGHDGATPGPALRERIADWFAFHLGGVPPVPDPGTGFEYDIAGRPQRNGEVPVRTVSAPAYPGVRAERTPRFALQLHGAPTQVVNPPGGNPAATSSLPGAGEVLDAAGSLGRSLARDLPGQVAVFRTEPLDSQLMISGTAQTRLSVASVPGQPATGDAVLFAKLYDVGPDHQRSLIGNAVSPLHVVGLPADGTPVDVAVTLPGVVHPLETNHWLELAVATTDQAYAVPREPAVHRIGLAGDRAVSIPSVRGATTTANVVPMGPLVGIGVILALALAAWLISLIRRKSTDDVDPLLADTPLLIAGLTKSYPDKPTAVQDLSIRVERGQIVGLLGPNGAGKTTTLRMLLGLLKPSSGQIRVFGHRLVGGAPVLSRVGALVETPGFLPHLSGLDNLRYYWAATGRPMLQAHFDEVLQIAGLGTAAHRRARTYSQGMKQRLAIAQAMLGLPELLVLDEPANGLDPPQIHQMREILRRYASTGRAVLVSSHLLAEVEQTCTHVCVMHDGRLVAAGSVADIVAVGGEATFRVDEPERAAEALRTIEGLGPVEIDGDLVHADLAGHPAAVAVNVLVAAGIAVHQVGPRRRLEDAFLQLVGEDHR</sequence>
<dbReference type="SMART" id="SM00939">
    <property type="entry name" value="PepX_C"/>
    <property type="match status" value="1"/>
</dbReference>
<dbReference type="PROSITE" id="PS50893">
    <property type="entry name" value="ABC_TRANSPORTER_2"/>
    <property type="match status" value="1"/>
</dbReference>
<dbReference type="InterPro" id="IPR003439">
    <property type="entry name" value="ABC_transporter-like_ATP-bd"/>
</dbReference>